<reference evidence="2 3" key="1">
    <citation type="submission" date="2018-06" db="EMBL/GenBank/DDBJ databases">
        <title>Genomic Encyclopedia of Type Strains, Phase IV (KMG-IV): sequencing the most valuable type-strain genomes for metagenomic binning, comparative biology and taxonomic classification.</title>
        <authorList>
            <person name="Goeker M."/>
        </authorList>
    </citation>
    <scope>NUCLEOTIDE SEQUENCE [LARGE SCALE GENOMIC DNA]</scope>
    <source>
        <strain evidence="2 3">DSM 24875</strain>
    </source>
</reference>
<feature type="region of interest" description="Disordered" evidence="1">
    <location>
        <begin position="94"/>
        <end position="241"/>
    </location>
</feature>
<sequence>MDANCVVDRFVALLLAMTGLGVTGDCNRRPGRGGAALRRPREEPEGRRGDPRRATAAQRPLNRHASLAMTTVCGARLCRGGRGDVARGIAWARAATRRSRGRNSNPAAPGSLRSARDDGRAGGRRSPDMGGLGSVLGTNIERTGEASKELSRAKAVSKARGVARPEAVGRGRGTPAFGGANPPPGSWVAASRPVLSRKGRGGSPTADCRLPASALGRQAAYGPTGRTSRPKSPLMISAADR</sequence>
<feature type="region of interest" description="Disordered" evidence="1">
    <location>
        <begin position="24"/>
        <end position="63"/>
    </location>
</feature>
<feature type="compositionally biased region" description="Basic and acidic residues" evidence="1">
    <location>
        <begin position="142"/>
        <end position="152"/>
    </location>
</feature>
<proteinExistence type="predicted"/>
<dbReference type="EMBL" id="QNRK01000017">
    <property type="protein sequence ID" value="RBP11191.1"/>
    <property type="molecule type" value="Genomic_DNA"/>
</dbReference>
<name>A0A366F972_9HYPH</name>
<evidence type="ECO:0000313" key="3">
    <source>
        <dbReference type="Proteomes" id="UP000253529"/>
    </source>
</evidence>
<dbReference type="Proteomes" id="UP000253529">
    <property type="component" value="Unassembled WGS sequence"/>
</dbReference>
<evidence type="ECO:0000256" key="1">
    <source>
        <dbReference type="SAM" id="MobiDB-lite"/>
    </source>
</evidence>
<feature type="compositionally biased region" description="Basic and acidic residues" evidence="1">
    <location>
        <begin position="114"/>
        <end position="127"/>
    </location>
</feature>
<comment type="caution">
    <text evidence="2">The sequence shown here is derived from an EMBL/GenBank/DDBJ whole genome shotgun (WGS) entry which is preliminary data.</text>
</comment>
<keyword evidence="3" id="KW-1185">Reference proteome</keyword>
<dbReference type="AlphaFoldDB" id="A0A366F972"/>
<gene>
    <name evidence="2" type="ORF">DFR50_11777</name>
</gene>
<accession>A0A366F972</accession>
<protein>
    <submittedName>
        <fullName evidence="2">Uncharacterized protein</fullName>
    </submittedName>
</protein>
<feature type="compositionally biased region" description="Basic and acidic residues" evidence="1">
    <location>
        <begin position="39"/>
        <end position="53"/>
    </location>
</feature>
<evidence type="ECO:0000313" key="2">
    <source>
        <dbReference type="EMBL" id="RBP11191.1"/>
    </source>
</evidence>
<organism evidence="2 3">
    <name type="scientific">Roseiarcus fermentans</name>
    <dbReference type="NCBI Taxonomy" id="1473586"/>
    <lineage>
        <taxon>Bacteria</taxon>
        <taxon>Pseudomonadati</taxon>
        <taxon>Pseudomonadota</taxon>
        <taxon>Alphaproteobacteria</taxon>
        <taxon>Hyphomicrobiales</taxon>
        <taxon>Roseiarcaceae</taxon>
        <taxon>Roseiarcus</taxon>
    </lineage>
</organism>